<protein>
    <submittedName>
        <fullName evidence="2">Uncharacterized protein</fullName>
    </submittedName>
</protein>
<dbReference type="AlphaFoldDB" id="A0A7S3IAA3"/>
<name>A0A7S3IAA3_9CILI</name>
<keyword evidence="1" id="KW-0175">Coiled coil</keyword>
<proteinExistence type="predicted"/>
<sequence>MEELNIEELLLGSNSSDKLLHAKEVIQSLEKEVQKLRTDNIAKDQLIKKLQNYPKAQNNTTSDFMLPSEFKKQWEALTHDYLMDLFSEFLESQETFAKLAQSLMKLIIEYAEQQINKKVSVISGILGGCEESSLKKYMQYFFQEHCSSAFESPKIEKVRGKYWNRVCDLVSSRQFESLTKSKEFQNFTELMHKLSLHINLNEPKLVVNFKESIERRVLNSPEDFYCIDGFPKKGYKCIVVVPEVTRGNYAYQSIKPAVLIQNDPYKTPPKSHRHSPVVEKFLRNSPLEHTKNPQCPMCRPKLPCSSCSKSALMAIAERVQINSALNRYSVRVRAYSSNLLQQSSDTKSSLLALNLSKAANKSRSQLFNKY</sequence>
<evidence type="ECO:0000313" key="2">
    <source>
        <dbReference type="EMBL" id="CAE0317386.1"/>
    </source>
</evidence>
<reference evidence="2" key="1">
    <citation type="submission" date="2021-01" db="EMBL/GenBank/DDBJ databases">
        <authorList>
            <person name="Corre E."/>
            <person name="Pelletier E."/>
            <person name="Niang G."/>
            <person name="Scheremetjew M."/>
            <person name="Finn R."/>
            <person name="Kale V."/>
            <person name="Holt S."/>
            <person name="Cochrane G."/>
            <person name="Meng A."/>
            <person name="Brown T."/>
            <person name="Cohen L."/>
        </authorList>
    </citation>
    <scope>NUCLEOTIDE SEQUENCE</scope>
</reference>
<evidence type="ECO:0000256" key="1">
    <source>
        <dbReference type="SAM" id="Coils"/>
    </source>
</evidence>
<gene>
    <name evidence="2" type="ORF">FSAL1345_LOCUS655</name>
</gene>
<organism evidence="2">
    <name type="scientific">Fabrea salina</name>
    <dbReference type="NCBI Taxonomy" id="342563"/>
    <lineage>
        <taxon>Eukaryota</taxon>
        <taxon>Sar</taxon>
        <taxon>Alveolata</taxon>
        <taxon>Ciliophora</taxon>
        <taxon>Postciliodesmatophora</taxon>
        <taxon>Heterotrichea</taxon>
        <taxon>Heterotrichida</taxon>
        <taxon>Fabreidae</taxon>
        <taxon>Fabrea</taxon>
    </lineage>
</organism>
<accession>A0A7S3IAA3</accession>
<feature type="coiled-coil region" evidence="1">
    <location>
        <begin position="19"/>
        <end position="46"/>
    </location>
</feature>
<dbReference type="EMBL" id="HBIF01000754">
    <property type="protein sequence ID" value="CAE0317386.1"/>
    <property type="molecule type" value="Transcribed_RNA"/>
</dbReference>